<evidence type="ECO:0000313" key="3">
    <source>
        <dbReference type="Proteomes" id="UP000626244"/>
    </source>
</evidence>
<protein>
    <submittedName>
        <fullName evidence="2">N-acetyltransferase</fullName>
    </submittedName>
</protein>
<dbReference type="AlphaFoldDB" id="A0A8J3AFM1"/>
<organism evidence="2 3">
    <name type="scientific">Gottfriedia solisilvae</name>
    <dbReference type="NCBI Taxonomy" id="1516104"/>
    <lineage>
        <taxon>Bacteria</taxon>
        <taxon>Bacillati</taxon>
        <taxon>Bacillota</taxon>
        <taxon>Bacilli</taxon>
        <taxon>Bacillales</taxon>
        <taxon>Bacillaceae</taxon>
        <taxon>Gottfriedia</taxon>
    </lineage>
</organism>
<dbReference type="InterPro" id="IPR016181">
    <property type="entry name" value="Acyl_CoA_acyltransferase"/>
</dbReference>
<sequence>MEIKRLTIENLDEFIELRSEGLTLSPEAFGESLVEYTTKTYDQHKANFPKTDDNFIIGAFENSKLVGVVGFFQKRAEKMKHKGAIWGMYITPSQRGTGLGKKLLQFAIDQAILIEDILQIELAVISTNIPAKKLYESLDFISFGVEKRAICVGGVFYDEDHMVKVIK</sequence>
<dbReference type="PROSITE" id="PS51186">
    <property type="entry name" value="GNAT"/>
    <property type="match status" value="1"/>
</dbReference>
<dbReference type="GO" id="GO:0016747">
    <property type="term" value="F:acyltransferase activity, transferring groups other than amino-acyl groups"/>
    <property type="evidence" value="ECO:0007669"/>
    <property type="project" value="InterPro"/>
</dbReference>
<name>A0A8J3AFM1_9BACI</name>
<proteinExistence type="predicted"/>
<keyword evidence="3" id="KW-1185">Reference proteome</keyword>
<dbReference type="SUPFAM" id="SSF55729">
    <property type="entry name" value="Acyl-CoA N-acyltransferases (Nat)"/>
    <property type="match status" value="1"/>
</dbReference>
<accession>A0A8J3AFM1</accession>
<dbReference type="Proteomes" id="UP000626244">
    <property type="component" value="Unassembled WGS sequence"/>
</dbReference>
<evidence type="ECO:0000313" key="2">
    <source>
        <dbReference type="EMBL" id="GGI13497.1"/>
    </source>
</evidence>
<dbReference type="EMBL" id="BMHB01000001">
    <property type="protein sequence ID" value="GGI13497.1"/>
    <property type="molecule type" value="Genomic_DNA"/>
</dbReference>
<dbReference type="RefSeq" id="WP_087998205.1">
    <property type="nucleotide sequence ID" value="NZ_BMHB01000001.1"/>
</dbReference>
<feature type="domain" description="N-acetyltransferase" evidence="1">
    <location>
        <begin position="1"/>
        <end position="167"/>
    </location>
</feature>
<dbReference type="Gene3D" id="3.40.630.30">
    <property type="match status" value="1"/>
</dbReference>
<dbReference type="CDD" id="cd04301">
    <property type="entry name" value="NAT_SF"/>
    <property type="match status" value="1"/>
</dbReference>
<reference evidence="3" key="1">
    <citation type="journal article" date="2019" name="Int. J. Syst. Evol. Microbiol.">
        <title>The Global Catalogue of Microorganisms (GCM) 10K type strain sequencing project: providing services to taxonomists for standard genome sequencing and annotation.</title>
        <authorList>
            <consortium name="The Broad Institute Genomics Platform"/>
            <consortium name="The Broad Institute Genome Sequencing Center for Infectious Disease"/>
            <person name="Wu L."/>
            <person name="Ma J."/>
        </authorList>
    </citation>
    <scope>NUCLEOTIDE SEQUENCE [LARGE SCALE GENOMIC DNA]</scope>
    <source>
        <strain evidence="3">CGMCC 1.14993</strain>
    </source>
</reference>
<dbReference type="Pfam" id="PF00583">
    <property type="entry name" value="Acetyltransf_1"/>
    <property type="match status" value="1"/>
</dbReference>
<gene>
    <name evidence="2" type="ORF">GCM10007380_18210</name>
</gene>
<dbReference type="InterPro" id="IPR000182">
    <property type="entry name" value="GNAT_dom"/>
</dbReference>
<comment type="caution">
    <text evidence="2">The sequence shown here is derived from an EMBL/GenBank/DDBJ whole genome shotgun (WGS) entry which is preliminary data.</text>
</comment>
<evidence type="ECO:0000259" key="1">
    <source>
        <dbReference type="PROSITE" id="PS51186"/>
    </source>
</evidence>
<dbReference type="OrthoDB" id="9799092at2"/>